<keyword evidence="1" id="KW-0472">Membrane</keyword>
<evidence type="ECO:0000256" key="1">
    <source>
        <dbReference type="SAM" id="Phobius"/>
    </source>
</evidence>
<feature type="transmembrane region" description="Helical" evidence="1">
    <location>
        <begin position="117"/>
        <end position="137"/>
    </location>
</feature>
<dbReference type="Pfam" id="PF07456">
    <property type="entry name" value="Hpre_diP_synt_I"/>
    <property type="match status" value="1"/>
</dbReference>
<organism evidence="2 3">
    <name type="scientific">Caldisericum exile</name>
    <dbReference type="NCBI Taxonomy" id="693075"/>
    <lineage>
        <taxon>Bacteria</taxon>
        <taxon>Pseudomonadati</taxon>
        <taxon>Caldisericota/Cryosericota group</taxon>
        <taxon>Caldisericota</taxon>
        <taxon>Caldisericia</taxon>
        <taxon>Caldisericales</taxon>
        <taxon>Caldisericaceae</taxon>
        <taxon>Caldisericum</taxon>
    </lineage>
</organism>
<protein>
    <submittedName>
        <fullName evidence="2">Heptaprenyl diphosphate synthase</fullName>
    </submittedName>
</protein>
<sequence length="175" mass="19222">MLVLIQFPTKSKIRTIVYLSLLISIGVVLNLIEPVQIFPLLPGAKLGLANVSTVLAILLFNGIYGILVAIIRTIVSQVFRGTFNWISFGTSFFGGVSASIVMSVAHYLFRKKMSIEGISALGGIINNVSQVIFVYLVTKNSFFIYYLFFLIPIGGVVGFVVGILSHTVYNRLKLQ</sequence>
<dbReference type="InterPro" id="IPR014535">
    <property type="entry name" value="Hpre_diP_synt_I"/>
</dbReference>
<feature type="transmembrane region" description="Helical" evidence="1">
    <location>
        <begin position="83"/>
        <end position="105"/>
    </location>
</feature>
<dbReference type="EMBL" id="PNIX01000153">
    <property type="protein sequence ID" value="PMP82975.1"/>
    <property type="molecule type" value="Genomic_DNA"/>
</dbReference>
<keyword evidence="1" id="KW-0812">Transmembrane</keyword>
<accession>A0A2J6X7F2</accession>
<dbReference type="PIRSF" id="PIRSF027391">
    <property type="entry name" value="Hpre_diP_synt_I"/>
    <property type="match status" value="1"/>
</dbReference>
<reference evidence="2 3" key="1">
    <citation type="submission" date="2018-01" db="EMBL/GenBank/DDBJ databases">
        <title>Metagenomic assembled genomes from two thermal pools in the Uzon Caldera, Kamchatka, Russia.</title>
        <authorList>
            <person name="Wilkins L."/>
            <person name="Ettinger C."/>
        </authorList>
    </citation>
    <scope>NUCLEOTIDE SEQUENCE [LARGE SCALE GENOMIC DNA]</scope>
    <source>
        <strain evidence="2">ARK-10</strain>
    </source>
</reference>
<evidence type="ECO:0000313" key="3">
    <source>
        <dbReference type="Proteomes" id="UP000236910"/>
    </source>
</evidence>
<gene>
    <name evidence="2" type="ORF">C0175_02655</name>
</gene>
<proteinExistence type="predicted"/>
<feature type="transmembrane region" description="Helical" evidence="1">
    <location>
        <begin position="143"/>
        <end position="169"/>
    </location>
</feature>
<feature type="transmembrane region" description="Helical" evidence="1">
    <location>
        <begin position="47"/>
        <end position="71"/>
    </location>
</feature>
<dbReference type="AlphaFoldDB" id="A0A2J6X7F2"/>
<dbReference type="Proteomes" id="UP000236910">
    <property type="component" value="Unassembled WGS sequence"/>
</dbReference>
<dbReference type="Gene3D" id="1.10.1760.20">
    <property type="match status" value="1"/>
</dbReference>
<feature type="transmembrane region" description="Helical" evidence="1">
    <location>
        <begin position="16"/>
        <end position="35"/>
    </location>
</feature>
<name>A0A2J6X7F2_9BACT</name>
<comment type="caution">
    <text evidence="2">The sequence shown here is derived from an EMBL/GenBank/DDBJ whole genome shotgun (WGS) entry which is preliminary data.</text>
</comment>
<dbReference type="InterPro" id="IPR010898">
    <property type="entry name" value="Hpre_diP_synth_I"/>
</dbReference>
<keyword evidence="1" id="KW-1133">Transmembrane helix</keyword>
<evidence type="ECO:0000313" key="2">
    <source>
        <dbReference type="EMBL" id="PMP82975.1"/>
    </source>
</evidence>